<feature type="compositionally biased region" description="Polar residues" evidence="1">
    <location>
        <begin position="18"/>
        <end position="30"/>
    </location>
</feature>
<dbReference type="EMBL" id="NEVH01020023">
    <property type="protein sequence ID" value="PNF21980.1"/>
    <property type="molecule type" value="Genomic_DNA"/>
</dbReference>
<sequence length="227" mass="24624">MDPPNSPGSPSNEGANERATSCASSNQEVSPLISVSNQLEAIRYNEKCTVQLIESFVDMVTNLALEVAHLKNDNLLLKEEIRNLHSHVEASPRPPREQRILPAETSRKEAASNQRMPSAAISTQASPAVPAGTTLSYRDVAAVGISPPGPTALPDPDGFKTVRYRNSTTTCTPAASPVVNKVKLRRHPLIGISSSNPCRSSKKLKDPRHYLSLGLAQRLLRMMCTNH</sequence>
<gene>
    <name evidence="2" type="ORF">B7P43_G17815</name>
</gene>
<evidence type="ECO:0000256" key="1">
    <source>
        <dbReference type="SAM" id="MobiDB-lite"/>
    </source>
</evidence>
<feature type="region of interest" description="Disordered" evidence="1">
    <location>
        <begin position="87"/>
        <end position="127"/>
    </location>
</feature>
<organism evidence="2 3">
    <name type="scientific">Cryptotermes secundus</name>
    <dbReference type="NCBI Taxonomy" id="105785"/>
    <lineage>
        <taxon>Eukaryota</taxon>
        <taxon>Metazoa</taxon>
        <taxon>Ecdysozoa</taxon>
        <taxon>Arthropoda</taxon>
        <taxon>Hexapoda</taxon>
        <taxon>Insecta</taxon>
        <taxon>Pterygota</taxon>
        <taxon>Neoptera</taxon>
        <taxon>Polyneoptera</taxon>
        <taxon>Dictyoptera</taxon>
        <taxon>Blattodea</taxon>
        <taxon>Blattoidea</taxon>
        <taxon>Termitoidae</taxon>
        <taxon>Kalotermitidae</taxon>
        <taxon>Cryptotermitinae</taxon>
        <taxon>Cryptotermes</taxon>
    </lineage>
</organism>
<keyword evidence="3" id="KW-1185">Reference proteome</keyword>
<comment type="caution">
    <text evidence="2">The sequence shown here is derived from an EMBL/GenBank/DDBJ whole genome shotgun (WGS) entry which is preliminary data.</text>
</comment>
<evidence type="ECO:0000313" key="2">
    <source>
        <dbReference type="EMBL" id="PNF21980.1"/>
    </source>
</evidence>
<dbReference type="AlphaFoldDB" id="A0A2J7Q078"/>
<name>A0A2J7Q078_9NEOP</name>
<feature type="region of interest" description="Disordered" evidence="1">
    <location>
        <begin position="1"/>
        <end position="30"/>
    </location>
</feature>
<dbReference type="OrthoDB" id="6533497at2759"/>
<protein>
    <submittedName>
        <fullName evidence="2">Uncharacterized protein</fullName>
    </submittedName>
</protein>
<dbReference type="Proteomes" id="UP000235965">
    <property type="component" value="Unassembled WGS sequence"/>
</dbReference>
<feature type="compositionally biased region" description="Polar residues" evidence="1">
    <location>
        <begin position="111"/>
        <end position="126"/>
    </location>
</feature>
<reference evidence="2 3" key="1">
    <citation type="submission" date="2017-12" db="EMBL/GenBank/DDBJ databases">
        <title>Hemimetabolous genomes reveal molecular basis of termite eusociality.</title>
        <authorList>
            <person name="Harrison M.C."/>
            <person name="Jongepier E."/>
            <person name="Robertson H.M."/>
            <person name="Arning N."/>
            <person name="Bitard-Feildel T."/>
            <person name="Chao H."/>
            <person name="Childers C.P."/>
            <person name="Dinh H."/>
            <person name="Doddapaneni H."/>
            <person name="Dugan S."/>
            <person name="Gowin J."/>
            <person name="Greiner C."/>
            <person name="Han Y."/>
            <person name="Hu H."/>
            <person name="Hughes D.S.T."/>
            <person name="Huylmans A.-K."/>
            <person name="Kemena C."/>
            <person name="Kremer L.P.M."/>
            <person name="Lee S.L."/>
            <person name="Lopez-Ezquerra A."/>
            <person name="Mallet L."/>
            <person name="Monroy-Kuhn J.M."/>
            <person name="Moser A."/>
            <person name="Murali S.C."/>
            <person name="Muzny D.M."/>
            <person name="Otani S."/>
            <person name="Piulachs M.-D."/>
            <person name="Poelchau M."/>
            <person name="Qu J."/>
            <person name="Schaub F."/>
            <person name="Wada-Katsumata A."/>
            <person name="Worley K.C."/>
            <person name="Xie Q."/>
            <person name="Ylla G."/>
            <person name="Poulsen M."/>
            <person name="Gibbs R.A."/>
            <person name="Schal C."/>
            <person name="Richards S."/>
            <person name="Belles X."/>
            <person name="Korb J."/>
            <person name="Bornberg-Bauer E."/>
        </authorList>
    </citation>
    <scope>NUCLEOTIDE SEQUENCE [LARGE SCALE GENOMIC DNA]</scope>
    <source>
        <tissue evidence="2">Whole body</tissue>
    </source>
</reference>
<proteinExistence type="predicted"/>
<feature type="compositionally biased region" description="Basic and acidic residues" evidence="1">
    <location>
        <begin position="87"/>
        <end position="110"/>
    </location>
</feature>
<accession>A0A2J7Q078</accession>
<evidence type="ECO:0000313" key="3">
    <source>
        <dbReference type="Proteomes" id="UP000235965"/>
    </source>
</evidence>
<dbReference type="InParanoid" id="A0A2J7Q078"/>